<evidence type="ECO:0000256" key="8">
    <source>
        <dbReference type="ARBA" id="ARBA00023098"/>
    </source>
</evidence>
<dbReference type="SUPFAM" id="SSF48371">
    <property type="entry name" value="ARM repeat"/>
    <property type="match status" value="1"/>
</dbReference>
<dbReference type="SUPFAM" id="SSF53474">
    <property type="entry name" value="alpha/beta-Hydrolases"/>
    <property type="match status" value="1"/>
</dbReference>
<keyword evidence="9" id="KW-0496">Mitochondrion</keyword>
<evidence type="ECO:0000313" key="17">
    <source>
        <dbReference type="Proteomes" id="UP000694866"/>
    </source>
</evidence>
<evidence type="ECO:0000256" key="14">
    <source>
        <dbReference type="ARBA" id="ARBA00040991"/>
    </source>
</evidence>
<dbReference type="InterPro" id="IPR011989">
    <property type="entry name" value="ARM-like"/>
</dbReference>
<evidence type="ECO:0000313" key="21">
    <source>
        <dbReference type="RefSeq" id="XP_011304290.1"/>
    </source>
</evidence>
<dbReference type="GeneID" id="105267262"/>
<evidence type="ECO:0000256" key="2">
    <source>
        <dbReference type="ARBA" id="ARBA00004173"/>
    </source>
</evidence>
<evidence type="ECO:0000256" key="13">
    <source>
        <dbReference type="ARBA" id="ARBA00038024"/>
    </source>
</evidence>
<proteinExistence type="inferred from homology"/>
<keyword evidence="12" id="KW-1208">Phospholipid metabolism</keyword>
<dbReference type="OrthoDB" id="5086500at2759"/>
<dbReference type="PANTHER" id="PTHR48182:SF2">
    <property type="entry name" value="PROTEIN SERAC1"/>
    <property type="match status" value="1"/>
</dbReference>
<protein>
    <recommendedName>
        <fullName evidence="14">Protein SERAC1</fullName>
    </recommendedName>
    <alternativeName>
        <fullName evidence="15">Serine active site-containing protein 1</fullName>
    </alternativeName>
</protein>
<dbReference type="KEGG" id="fas:105267262"/>
<dbReference type="PROSITE" id="PS51257">
    <property type="entry name" value="PROKAR_LIPOPROTEIN"/>
    <property type="match status" value="1"/>
</dbReference>
<keyword evidence="4" id="KW-0444">Lipid biosynthesis</keyword>
<accession>A0A9R1T7X3</accession>
<keyword evidence="10 16" id="KW-0472">Membrane</keyword>
<organism evidence="17 19">
    <name type="scientific">Fopius arisanus</name>
    <dbReference type="NCBI Taxonomy" id="64838"/>
    <lineage>
        <taxon>Eukaryota</taxon>
        <taxon>Metazoa</taxon>
        <taxon>Ecdysozoa</taxon>
        <taxon>Arthropoda</taxon>
        <taxon>Hexapoda</taxon>
        <taxon>Insecta</taxon>
        <taxon>Pterygota</taxon>
        <taxon>Neoptera</taxon>
        <taxon>Endopterygota</taxon>
        <taxon>Hymenoptera</taxon>
        <taxon>Apocrita</taxon>
        <taxon>Ichneumonoidea</taxon>
        <taxon>Braconidae</taxon>
        <taxon>Opiinae</taxon>
        <taxon>Fopius</taxon>
    </lineage>
</organism>
<name>A0A9R1U223_9HYME</name>
<keyword evidence="8" id="KW-0443">Lipid metabolism</keyword>
<evidence type="ECO:0000256" key="3">
    <source>
        <dbReference type="ARBA" id="ARBA00004240"/>
    </source>
</evidence>
<accession>A0A9R1U223</accession>
<dbReference type="GO" id="GO:0008654">
    <property type="term" value="P:phospholipid biosynthetic process"/>
    <property type="evidence" value="ECO:0007669"/>
    <property type="project" value="UniProtKB-KW"/>
</dbReference>
<keyword evidence="17" id="KW-1185">Reference proteome</keyword>
<dbReference type="RefSeq" id="XP_011304288.1">
    <property type="nucleotide sequence ID" value="XM_011305986.1"/>
</dbReference>
<evidence type="ECO:0000256" key="9">
    <source>
        <dbReference type="ARBA" id="ARBA00023128"/>
    </source>
</evidence>
<dbReference type="Gene3D" id="3.40.50.1820">
    <property type="entry name" value="alpha/beta hydrolase"/>
    <property type="match status" value="1"/>
</dbReference>
<accession>A0A9R1U089</accession>
<evidence type="ECO:0000256" key="15">
    <source>
        <dbReference type="ARBA" id="ARBA00041701"/>
    </source>
</evidence>
<evidence type="ECO:0000313" key="18">
    <source>
        <dbReference type="RefSeq" id="XP_011304286.1"/>
    </source>
</evidence>
<dbReference type="Gene3D" id="1.25.10.10">
    <property type="entry name" value="Leucine-rich Repeat Variant"/>
    <property type="match status" value="1"/>
</dbReference>
<evidence type="ECO:0000313" key="19">
    <source>
        <dbReference type="RefSeq" id="XP_011304287.1"/>
    </source>
</evidence>
<accession>A0A9R1T7Y1</accession>
<evidence type="ECO:0000256" key="12">
    <source>
        <dbReference type="ARBA" id="ARBA00023264"/>
    </source>
</evidence>
<evidence type="ECO:0000256" key="7">
    <source>
        <dbReference type="ARBA" id="ARBA00022989"/>
    </source>
</evidence>
<dbReference type="PANTHER" id="PTHR48182">
    <property type="entry name" value="PROTEIN SERAC1"/>
    <property type="match status" value="1"/>
</dbReference>
<evidence type="ECO:0000256" key="16">
    <source>
        <dbReference type="SAM" id="Phobius"/>
    </source>
</evidence>
<evidence type="ECO:0000256" key="4">
    <source>
        <dbReference type="ARBA" id="ARBA00022516"/>
    </source>
</evidence>
<reference evidence="18 19" key="1">
    <citation type="submission" date="2025-04" db="UniProtKB">
        <authorList>
            <consortium name="RefSeq"/>
        </authorList>
    </citation>
    <scope>IDENTIFICATION</scope>
    <source>
        <strain evidence="18 19">USDA-PBARC FA_bdor</strain>
        <tissue evidence="18 19">Whole organism</tissue>
    </source>
</reference>
<evidence type="ECO:0000256" key="11">
    <source>
        <dbReference type="ARBA" id="ARBA00023209"/>
    </source>
</evidence>
<keyword evidence="6" id="KW-0256">Endoplasmic reticulum</keyword>
<dbReference type="RefSeq" id="XP_011304286.1">
    <property type="nucleotide sequence ID" value="XM_011305984.1"/>
</dbReference>
<dbReference type="GO" id="GO:0005783">
    <property type="term" value="C:endoplasmic reticulum"/>
    <property type="evidence" value="ECO:0007669"/>
    <property type="project" value="UniProtKB-SubCell"/>
</dbReference>
<evidence type="ECO:0000256" key="6">
    <source>
        <dbReference type="ARBA" id="ARBA00022824"/>
    </source>
</evidence>
<feature type="transmembrane region" description="Helical" evidence="16">
    <location>
        <begin position="12"/>
        <end position="30"/>
    </location>
</feature>
<dbReference type="InterPro" id="IPR029058">
    <property type="entry name" value="AB_hydrolase_fold"/>
</dbReference>
<comment type="similarity">
    <text evidence="13">Belongs to the SERAC1 family.</text>
</comment>
<keyword evidence="5 16" id="KW-0812">Transmembrane</keyword>
<keyword evidence="7 16" id="KW-1133">Transmembrane helix</keyword>
<dbReference type="GO" id="GO:0005739">
    <property type="term" value="C:mitochondrion"/>
    <property type="evidence" value="ECO:0007669"/>
    <property type="project" value="UniProtKB-SubCell"/>
</dbReference>
<gene>
    <name evidence="18 19 20 21" type="primary">LOC105267262</name>
</gene>
<dbReference type="RefSeq" id="XP_011304290.1">
    <property type="nucleotide sequence ID" value="XM_011305988.1"/>
</dbReference>
<dbReference type="Proteomes" id="UP000694866">
    <property type="component" value="Unplaced"/>
</dbReference>
<evidence type="ECO:0000256" key="10">
    <source>
        <dbReference type="ARBA" id="ARBA00023136"/>
    </source>
</evidence>
<dbReference type="RefSeq" id="XP_011304287.1">
    <property type="nucleotide sequence ID" value="XM_011305985.1"/>
</dbReference>
<dbReference type="AlphaFoldDB" id="A0A9R1U223"/>
<evidence type="ECO:0000256" key="1">
    <source>
        <dbReference type="ARBA" id="ARBA00004167"/>
    </source>
</evidence>
<keyword evidence="11" id="KW-0594">Phospholipid biosynthesis</keyword>
<dbReference type="GO" id="GO:0016020">
    <property type="term" value="C:membrane"/>
    <property type="evidence" value="ECO:0007669"/>
    <property type="project" value="UniProtKB-SubCell"/>
</dbReference>
<comment type="subcellular location">
    <subcellularLocation>
        <location evidence="3">Endoplasmic reticulum</location>
    </subcellularLocation>
    <subcellularLocation>
        <location evidence="1">Membrane</location>
        <topology evidence="1">Single-pass membrane protein</topology>
    </subcellularLocation>
    <subcellularLocation>
        <location evidence="2">Mitochondrion</location>
    </subcellularLocation>
</comment>
<evidence type="ECO:0000256" key="5">
    <source>
        <dbReference type="ARBA" id="ARBA00022692"/>
    </source>
</evidence>
<dbReference type="InterPro" id="IPR052374">
    <property type="entry name" value="SERAC1"/>
</dbReference>
<sequence>MALWRARRYMEYVKSVSACFVFIGGCWFMYQLREISEMLRSTLATNVLTLEQKQAQYIYLDDPKFKDLFVHSIDNDLQSSISETPKTFSQVITKWWKSLNRSLAYRLVHIANNGLKEERSRAIYTLGSLKHLKDWHYQQLAQMIDAKTAVGLARIADSDLRFFLKPPYSHLRKKLYEIIDELHQLLQDMDKLCDNHHTCLTRFLKKSFQDFHRDELVLDHDLSSVGITTGSVASWDQQLLQNCIQAIYHHSSIEQFSRAIAVAGGLPILMQVQQRFPSNIDLSILLAKIISNLSLHSEYLEDIYMSGWIGVLASWARHEDVRVAAPAARALANLDLDFHGDEKFHKRIYLLHPMHRVSTKAEMDVIFIHGLLGGIFVSWRQRNEDFPANVHNSQMTFETETLDLAIGDQPNEFIKDLARDMQLREWKQIGQDFEIVLDDCPVSMNSRACGPFTCKGDDYCVEQRELDQHVRTECWPKDWLPKDLPHIRVIGINYDTNLSLWSLPCPIESMRSTLDERSNEFTGKLLVAGVGKRPVVWICHSMGGLLVKRMLVEEWKKGDPHELCKETKAIFFYSTPHRGSHIAALKRTTQMLVWPSIEVQELREESPKLLKLHEDFLNMLQEYKIEIVSFSETKPTPVTALKFPLQFVTPKSADPGVGEFYEIPQDHLYICKPAHRQSFLYRKVLSVLKEYSPKS</sequence>
<dbReference type="InterPro" id="IPR016024">
    <property type="entry name" value="ARM-type_fold"/>
</dbReference>
<evidence type="ECO:0000313" key="20">
    <source>
        <dbReference type="RefSeq" id="XP_011304288.1"/>
    </source>
</evidence>